<organism evidence="1 2">
    <name type="scientific">Chromobacterium vaccinii</name>
    <dbReference type="NCBI Taxonomy" id="1108595"/>
    <lineage>
        <taxon>Bacteria</taxon>
        <taxon>Pseudomonadati</taxon>
        <taxon>Pseudomonadota</taxon>
        <taxon>Betaproteobacteria</taxon>
        <taxon>Neisseriales</taxon>
        <taxon>Chromobacteriaceae</taxon>
        <taxon>Chromobacterium</taxon>
    </lineage>
</organism>
<name>A0A1D9LHW8_9NEIS</name>
<dbReference type="AlphaFoldDB" id="A0A1D9LHW8"/>
<dbReference type="GeneID" id="68842136"/>
<protein>
    <submittedName>
        <fullName evidence="1">Uncharacterized protein</fullName>
    </submittedName>
</protein>
<sequence>MLDTLSSEDFTPLLGQCCRFRAAPWPEVELQVQSIRQKPLSQVPGREGSERTPFVVELVATATTELVDAVGQLQLPAAGVLPARTLDNVWISRTGAMGRDRRYCYFQLPFN</sequence>
<gene>
    <name evidence="1" type="ORF">BKX93_13045</name>
</gene>
<dbReference type="KEGG" id="cvc:BKX93_13045"/>
<reference evidence="1 2" key="1">
    <citation type="submission" date="2016-10" db="EMBL/GenBank/DDBJ databases">
        <title>Chromobacterium muskegensis sp. nov., an insecticidal bacterium isolated from Sphagnum bogs.</title>
        <authorList>
            <person name="Sparks M.E."/>
            <person name="Blackburn M.B."/>
            <person name="Gundersen-Rindal D.E."/>
            <person name="Mitchell A."/>
            <person name="Farrar R."/>
            <person name="Kuhar D."/>
        </authorList>
    </citation>
    <scope>NUCLEOTIDE SEQUENCE [LARGE SCALE GENOMIC DNA]</scope>
    <source>
        <strain evidence="1 2">21-1</strain>
    </source>
</reference>
<proteinExistence type="predicted"/>
<dbReference type="Proteomes" id="UP000178776">
    <property type="component" value="Chromosome"/>
</dbReference>
<accession>A0A1D9LHW8</accession>
<dbReference type="EMBL" id="CP017707">
    <property type="protein sequence ID" value="AOZ50827.1"/>
    <property type="molecule type" value="Genomic_DNA"/>
</dbReference>
<evidence type="ECO:0000313" key="1">
    <source>
        <dbReference type="EMBL" id="AOZ50827.1"/>
    </source>
</evidence>
<dbReference type="RefSeq" id="WP_046158778.1">
    <property type="nucleotide sequence ID" value="NZ_CP017707.1"/>
</dbReference>
<evidence type="ECO:0000313" key="2">
    <source>
        <dbReference type="Proteomes" id="UP000178776"/>
    </source>
</evidence>